<dbReference type="Gene3D" id="3.30.70.1430">
    <property type="entry name" value="Multidrug efflux transporter AcrB pore domain"/>
    <property type="match status" value="2"/>
</dbReference>
<dbReference type="OrthoDB" id="9757876at2"/>
<dbReference type="PANTHER" id="PTHR32063">
    <property type="match status" value="1"/>
</dbReference>
<keyword evidence="1" id="KW-0472">Membrane</keyword>
<dbReference type="PANTHER" id="PTHR32063:SF0">
    <property type="entry name" value="SWARMING MOTILITY PROTEIN SWRC"/>
    <property type="match status" value="1"/>
</dbReference>
<gene>
    <name evidence="2" type="ORF">SAMN05660649_03713</name>
</gene>
<evidence type="ECO:0000313" key="3">
    <source>
        <dbReference type="Proteomes" id="UP000199337"/>
    </source>
</evidence>
<sequence>MKITEFSIKRPLFIAVLVAVVMILGGVSLSRLNIDLYPEMNLPVAIVMTDYEGAGPEEVENLITRPMESVLGTVSDLDSIQSVSSTGSSLVIVMFNWGTDMNFASLQMREKVDLIKPMLPDDAGSPTVFKMDPNMLPIMQMSVSGRDPVKVKQVTDNYIQPRLERVPGVAAVDVQGGSQREIQVLVDQARLQGYGFSINQIVQALQTENANVSGGQVEEGKKDLLVRATGEFEDLDEIRNLVLTSSTGVQVHLSDLAEVKDGTKEATRISRVNGQPGLTIMINKQSVANTVQVARDIKKAIAAMQPDLPGDFEVKVLLDQSEFIEQAINSVVEKIFVGGILAMLVMLVFLRNLRSTLIISTSIPISIIFTFVLLYFNHMTLNVISLGGLAMGVGLIVDDAIVVLENIYRHRQQGYSLVDAAKLGTAEVASPVIASTLTTIAVFLPIVFVEGLASQLFKPMALTVSFSVGASLAVALTLVPLLSSRFLKLSEPKETTLAGRIYGISEKWLDRLYARYRKMLQWSLGHRRWVIIGVVALFIASMASFPLVGAEFMPTMDEGYVKVQVDLPNGTNLDETDRYITAVEKLAEKIPEVRNIYSNVGFTGSESMGGESSSDRGQVYFELSEKGERNRSSEAVAEEIRGLVKGMPGADITVSATGPASEGQGTGSAIQIDIKGDDLDTLKRLSDETAEIVRQVPGTTQVTTSLAEGLPEISVRVNRDKAAQYGLGGAEVASTLRTAIDGSVATQYRTGEDEFDIRVQLANAASARLADLKNLTVMSQTGQTVPLGTVADLVEQEGPSTINRQDQSRYVSITGDLSGRDLNTVTKDIRARLDKLPLPPGYSFEYGGQNEEMMEAFGNLGLALILAVILVYLVMVAQFESLLYPFIIMFSVPVTVIGVIFSLLFTGRSFSVPAFIGVILLAGIVVKNAIVLVDYVNVLRGRGMERNEAILKAGPTRLRPILMTALTAILAMLPMAMGIGEGSESQAPMATVVVGGLLFSTLITLLLVPVVYTILDDLGKKFKLRKNKGRNKKMPKEVPTDTVS</sequence>
<dbReference type="SUPFAM" id="SSF82693">
    <property type="entry name" value="Multidrug efflux transporter AcrB pore domain, PN1, PN2, PC1 and PC2 subdomains"/>
    <property type="match status" value="3"/>
</dbReference>
<feature type="transmembrane region" description="Helical" evidence="1">
    <location>
        <begin position="331"/>
        <end position="350"/>
    </location>
</feature>
<proteinExistence type="predicted"/>
<dbReference type="SUPFAM" id="SSF82866">
    <property type="entry name" value="Multidrug efflux transporter AcrB transmembrane domain"/>
    <property type="match status" value="2"/>
</dbReference>
<feature type="transmembrane region" description="Helical" evidence="1">
    <location>
        <begin position="882"/>
        <end position="906"/>
    </location>
</feature>
<feature type="transmembrane region" description="Helical" evidence="1">
    <location>
        <begin position="529"/>
        <end position="548"/>
    </location>
</feature>
<feature type="transmembrane region" description="Helical" evidence="1">
    <location>
        <begin position="460"/>
        <end position="483"/>
    </location>
</feature>
<feature type="transmembrane region" description="Helical" evidence="1">
    <location>
        <begin position="992"/>
        <end position="1015"/>
    </location>
</feature>
<dbReference type="SUPFAM" id="SSF82714">
    <property type="entry name" value="Multidrug efflux transporter AcrB TolC docking domain, DN and DC subdomains"/>
    <property type="match status" value="2"/>
</dbReference>
<feature type="transmembrane region" description="Helical" evidence="1">
    <location>
        <begin position="856"/>
        <end position="875"/>
    </location>
</feature>
<dbReference type="Gene3D" id="1.20.1640.10">
    <property type="entry name" value="Multidrug efflux transporter AcrB transmembrane domain"/>
    <property type="match status" value="2"/>
</dbReference>
<dbReference type="Gene3D" id="3.30.2090.10">
    <property type="entry name" value="Multidrug efflux transporter AcrB TolC docking domain, DN and DC subdomains"/>
    <property type="match status" value="2"/>
</dbReference>
<feature type="transmembrane region" description="Helical" evidence="1">
    <location>
        <begin position="912"/>
        <end position="939"/>
    </location>
</feature>
<dbReference type="Proteomes" id="UP000199337">
    <property type="component" value="Unassembled WGS sequence"/>
</dbReference>
<dbReference type="AlphaFoldDB" id="A0A1I2X1B4"/>
<protein>
    <submittedName>
        <fullName evidence="2">Hydrophobic/amphiphilic exporter-1, HAE1 family</fullName>
    </submittedName>
</protein>
<dbReference type="InterPro" id="IPR027463">
    <property type="entry name" value="AcrB_DN_DC_subdom"/>
</dbReference>
<dbReference type="EMBL" id="FOOX01000015">
    <property type="protein sequence ID" value="SFH06669.1"/>
    <property type="molecule type" value="Genomic_DNA"/>
</dbReference>
<dbReference type="STRING" id="341036.SAMN05660649_03713"/>
<feature type="transmembrane region" description="Helical" evidence="1">
    <location>
        <begin position="428"/>
        <end position="448"/>
    </location>
</feature>
<feature type="transmembrane region" description="Helical" evidence="1">
    <location>
        <begin position="383"/>
        <end position="407"/>
    </location>
</feature>
<dbReference type="RefSeq" id="WP_092473114.1">
    <property type="nucleotide sequence ID" value="NZ_FOOX01000015.1"/>
</dbReference>
<evidence type="ECO:0000256" key="1">
    <source>
        <dbReference type="SAM" id="Phobius"/>
    </source>
</evidence>
<reference evidence="3" key="1">
    <citation type="submission" date="2016-10" db="EMBL/GenBank/DDBJ databases">
        <authorList>
            <person name="Varghese N."/>
            <person name="Submissions S."/>
        </authorList>
    </citation>
    <scope>NUCLEOTIDE SEQUENCE [LARGE SCALE GENOMIC DNA]</scope>
    <source>
        <strain evidence="3">DSM 17038</strain>
    </source>
</reference>
<dbReference type="Gene3D" id="3.30.70.1320">
    <property type="entry name" value="Multidrug efflux transporter AcrB pore domain like"/>
    <property type="match status" value="1"/>
</dbReference>
<keyword evidence="3" id="KW-1185">Reference proteome</keyword>
<name>A0A1I2X1B4_9FIRM</name>
<organism evidence="2 3">
    <name type="scientific">Desulfotruncus arcticus DSM 17038</name>
    <dbReference type="NCBI Taxonomy" id="1121424"/>
    <lineage>
        <taxon>Bacteria</taxon>
        <taxon>Bacillati</taxon>
        <taxon>Bacillota</taxon>
        <taxon>Clostridia</taxon>
        <taxon>Eubacteriales</taxon>
        <taxon>Desulfallaceae</taxon>
        <taxon>Desulfotruncus</taxon>
    </lineage>
</organism>
<dbReference type="PRINTS" id="PR00702">
    <property type="entry name" value="ACRIFLAVINRP"/>
</dbReference>
<feature type="transmembrane region" description="Helical" evidence="1">
    <location>
        <begin position="12"/>
        <end position="32"/>
    </location>
</feature>
<dbReference type="Gene3D" id="3.30.70.1440">
    <property type="entry name" value="Multidrug efflux transporter AcrB pore domain"/>
    <property type="match status" value="1"/>
</dbReference>
<dbReference type="GO" id="GO:0042910">
    <property type="term" value="F:xenobiotic transmembrane transporter activity"/>
    <property type="evidence" value="ECO:0007669"/>
    <property type="project" value="TreeGrafter"/>
</dbReference>
<feature type="transmembrane region" description="Helical" evidence="1">
    <location>
        <begin position="960"/>
        <end position="980"/>
    </location>
</feature>
<dbReference type="InterPro" id="IPR001036">
    <property type="entry name" value="Acrflvin-R"/>
</dbReference>
<keyword evidence="1" id="KW-1133">Transmembrane helix</keyword>
<accession>A0A1I2X1B4</accession>
<evidence type="ECO:0000313" key="2">
    <source>
        <dbReference type="EMBL" id="SFH06669.1"/>
    </source>
</evidence>
<dbReference type="Pfam" id="PF00873">
    <property type="entry name" value="ACR_tran"/>
    <property type="match status" value="1"/>
</dbReference>
<keyword evidence="1" id="KW-0812">Transmembrane</keyword>
<feature type="transmembrane region" description="Helical" evidence="1">
    <location>
        <begin position="357"/>
        <end position="377"/>
    </location>
</feature>
<dbReference type="GO" id="GO:0005886">
    <property type="term" value="C:plasma membrane"/>
    <property type="evidence" value="ECO:0007669"/>
    <property type="project" value="TreeGrafter"/>
</dbReference>